<evidence type="ECO:0000256" key="9">
    <source>
        <dbReference type="HAMAP-Rule" id="MF_00197"/>
    </source>
</evidence>
<evidence type="ECO:0000256" key="7">
    <source>
        <dbReference type="ARBA" id="ARBA00023235"/>
    </source>
</evidence>
<dbReference type="EC" id="5.1.1.7" evidence="3 9"/>
<evidence type="ECO:0000256" key="4">
    <source>
        <dbReference type="ARBA" id="ARBA00022490"/>
    </source>
</evidence>
<dbReference type="InterPro" id="IPR001653">
    <property type="entry name" value="DAP_epimerase_DapF"/>
</dbReference>
<evidence type="ECO:0000256" key="2">
    <source>
        <dbReference type="ARBA" id="ARBA00010219"/>
    </source>
</evidence>
<gene>
    <name evidence="9 11" type="primary">dapF</name>
    <name evidence="11" type="ORF">Tther_00244</name>
</gene>
<dbReference type="AlphaFoldDB" id="A0A554X884"/>
<feature type="binding site" evidence="9">
    <location>
        <position position="13"/>
    </location>
    <ligand>
        <name>substrate</name>
    </ligand>
</feature>
<dbReference type="PANTHER" id="PTHR31689">
    <property type="entry name" value="DIAMINOPIMELATE EPIMERASE, CHLOROPLASTIC"/>
    <property type="match status" value="1"/>
</dbReference>
<feature type="binding site" evidence="9">
    <location>
        <position position="202"/>
    </location>
    <ligand>
        <name>substrate</name>
    </ligand>
</feature>
<feature type="site" description="Could be important to modulate the pK values of the two catalytic cysteine residues" evidence="9">
    <location>
        <position position="171"/>
    </location>
</feature>
<dbReference type="Gene3D" id="3.10.310.10">
    <property type="entry name" value="Diaminopimelate Epimerase, Chain A, domain 1"/>
    <property type="match status" value="2"/>
</dbReference>
<evidence type="ECO:0000313" key="12">
    <source>
        <dbReference type="Proteomes" id="UP000318542"/>
    </source>
</evidence>
<comment type="pathway">
    <text evidence="1 9">Amino-acid biosynthesis; L-lysine biosynthesis via DAP pathway; DL-2,6-diaminopimelate from LL-2,6-diaminopimelate: step 1/1.</text>
</comment>
<comment type="subcellular location">
    <subcellularLocation>
        <location evidence="9">Cytoplasm</location>
    </subcellularLocation>
</comment>
<dbReference type="GO" id="GO:0005829">
    <property type="term" value="C:cytosol"/>
    <property type="evidence" value="ECO:0007669"/>
    <property type="project" value="TreeGrafter"/>
</dbReference>
<dbReference type="GO" id="GO:0008837">
    <property type="term" value="F:diaminopimelate epimerase activity"/>
    <property type="evidence" value="ECO:0007669"/>
    <property type="project" value="UniProtKB-UniRule"/>
</dbReference>
<comment type="function">
    <text evidence="9">Catalyzes the stereoinversion of LL-2,6-diaminopimelate (L,L-DAP) to meso-diaminopimelate (meso-DAP), a precursor of L-lysine and an essential component of the bacterial peptidoglycan.</text>
</comment>
<comment type="subunit">
    <text evidence="9">Homodimer.</text>
</comment>
<proteinExistence type="inferred from homology"/>
<evidence type="ECO:0000256" key="3">
    <source>
        <dbReference type="ARBA" id="ARBA00013080"/>
    </source>
</evidence>
<dbReference type="UniPathway" id="UPA00034">
    <property type="reaction ID" value="UER00025"/>
</dbReference>
<comment type="catalytic activity">
    <reaction evidence="8 9">
        <text>(2S,6S)-2,6-diaminopimelate = meso-2,6-diaminopimelate</text>
        <dbReference type="Rhea" id="RHEA:15393"/>
        <dbReference type="ChEBI" id="CHEBI:57609"/>
        <dbReference type="ChEBI" id="CHEBI:57791"/>
        <dbReference type="EC" id="5.1.1.7"/>
    </reaction>
</comment>
<protein>
    <recommendedName>
        <fullName evidence="3 9">Diaminopimelate epimerase</fullName>
        <shortName evidence="9">DAP epimerase</shortName>
        <ecNumber evidence="3 9">5.1.1.7</ecNumber>
    </recommendedName>
    <alternativeName>
        <fullName evidence="9">PLP-independent amino acid racemase</fullName>
    </alternativeName>
</protein>
<evidence type="ECO:0000256" key="5">
    <source>
        <dbReference type="ARBA" id="ARBA00022605"/>
    </source>
</evidence>
<comment type="similarity">
    <text evidence="2 9">Belongs to the diaminopimelate epimerase family.</text>
</comment>
<feature type="active site" description="Proton donor" evidence="9">
    <location>
        <position position="75"/>
    </location>
</feature>
<evidence type="ECO:0000256" key="10">
    <source>
        <dbReference type="PROSITE-ProRule" id="PRU10125"/>
    </source>
</evidence>
<name>A0A554X884_9BURK</name>
<dbReference type="PROSITE" id="PS01326">
    <property type="entry name" value="DAP_EPIMERASE"/>
    <property type="match status" value="1"/>
</dbReference>
<dbReference type="EMBL" id="VJOL01000002">
    <property type="protein sequence ID" value="TSE32041.1"/>
    <property type="molecule type" value="Genomic_DNA"/>
</dbReference>
<dbReference type="OrthoDB" id="9805408at2"/>
<keyword evidence="6 9" id="KW-0457">Lysine biosynthesis</keyword>
<reference evidence="11 12" key="1">
    <citation type="submission" date="2019-07" db="EMBL/GenBank/DDBJ databases">
        <title>Tepidimonas thermarum AA-1 draft genome.</title>
        <authorList>
            <person name="Da Costa M.S."/>
            <person name="Froufe H.J.C."/>
            <person name="Egas C."/>
            <person name="Albuquerque L."/>
        </authorList>
    </citation>
    <scope>NUCLEOTIDE SEQUENCE [LARGE SCALE GENOMIC DNA]</scope>
    <source>
        <strain evidence="11 12">AA-1</strain>
    </source>
</reference>
<evidence type="ECO:0000256" key="6">
    <source>
        <dbReference type="ARBA" id="ARBA00023154"/>
    </source>
</evidence>
<dbReference type="Pfam" id="PF01678">
    <property type="entry name" value="DAP_epimerase"/>
    <property type="match status" value="2"/>
</dbReference>
<evidence type="ECO:0000256" key="8">
    <source>
        <dbReference type="ARBA" id="ARBA00051712"/>
    </source>
</evidence>
<accession>A0A554X884</accession>
<dbReference type="InterPro" id="IPR018510">
    <property type="entry name" value="DAP_epimerase_AS"/>
</dbReference>
<feature type="active site" description="Proton acceptor" evidence="9">
    <location>
        <position position="229"/>
    </location>
</feature>
<evidence type="ECO:0000313" key="11">
    <source>
        <dbReference type="EMBL" id="TSE32041.1"/>
    </source>
</evidence>
<dbReference type="NCBIfam" id="TIGR00652">
    <property type="entry name" value="DapF"/>
    <property type="match status" value="1"/>
</dbReference>
<feature type="binding site" evidence="9">
    <location>
        <begin position="230"/>
        <end position="231"/>
    </location>
    <ligand>
        <name>substrate</name>
    </ligand>
</feature>
<dbReference type="Proteomes" id="UP000318542">
    <property type="component" value="Unassembled WGS sequence"/>
</dbReference>
<keyword evidence="5 9" id="KW-0028">Amino-acid biosynthesis</keyword>
<feature type="binding site" evidence="9">
    <location>
        <position position="169"/>
    </location>
    <ligand>
        <name>substrate</name>
    </ligand>
</feature>
<sequence length="293" mass="31827">MRLHFTKMQGAGNDFVVLDETRQRHGLTPAQYRWLADRHFGVGADQILTVRPAPHPGVDFEYVIHNADGGEVENCGNGARCFVRYVHDAGLTDRRCVRVQTRAGVLTLALQGDGRVTVDMGAPVFEPDRVPFDAQGLAPQPEGDWQRWPLALPAPGEPVVALAVLSMGNPHAVLRVDDVQTAPVAAWGPLIESHPRFPRRVNAGFLQVVGRERARLRVYERGAGETLACGTGACAAVVAGIRLGWFDERVDVDLPGGRLTIEWPRHQGLAAPVRMTGPAEPVFSGVVDVPELP</sequence>
<dbReference type="HAMAP" id="MF_00197">
    <property type="entry name" value="DAP_epimerase"/>
    <property type="match status" value="1"/>
</dbReference>
<comment type="caution">
    <text evidence="11">The sequence shown here is derived from an EMBL/GenBank/DDBJ whole genome shotgun (WGS) entry which is preliminary data.</text>
</comment>
<feature type="site" description="Could be important to modulate the pK values of the two catalytic cysteine residues" evidence="9">
    <location>
        <position position="220"/>
    </location>
</feature>
<keyword evidence="12" id="KW-1185">Reference proteome</keyword>
<dbReference type="PANTHER" id="PTHR31689:SF0">
    <property type="entry name" value="DIAMINOPIMELATE EPIMERASE"/>
    <property type="match status" value="1"/>
</dbReference>
<dbReference type="RefSeq" id="WP_143900055.1">
    <property type="nucleotide sequence ID" value="NZ_VJOL01000002.1"/>
</dbReference>
<feature type="active site" evidence="10">
    <location>
        <position position="75"/>
    </location>
</feature>
<feature type="binding site" evidence="9">
    <location>
        <position position="46"/>
    </location>
    <ligand>
        <name>substrate</name>
    </ligand>
</feature>
<dbReference type="GO" id="GO:0009089">
    <property type="term" value="P:lysine biosynthetic process via diaminopimelate"/>
    <property type="evidence" value="ECO:0007669"/>
    <property type="project" value="UniProtKB-UniRule"/>
</dbReference>
<feature type="binding site" evidence="9">
    <location>
        <begin position="76"/>
        <end position="77"/>
    </location>
    <ligand>
        <name>substrate</name>
    </ligand>
</feature>
<dbReference type="FunFam" id="3.10.310.10:FF:000001">
    <property type="entry name" value="Diaminopimelate epimerase"/>
    <property type="match status" value="1"/>
</dbReference>
<keyword evidence="4 9" id="KW-0963">Cytoplasm</keyword>
<dbReference type="SUPFAM" id="SSF54506">
    <property type="entry name" value="Diaminopimelate epimerase-like"/>
    <property type="match status" value="1"/>
</dbReference>
<keyword evidence="7 9" id="KW-0413">Isomerase</keyword>
<evidence type="ECO:0000256" key="1">
    <source>
        <dbReference type="ARBA" id="ARBA00005196"/>
    </source>
</evidence>
<feature type="binding site" evidence="9">
    <location>
        <begin position="220"/>
        <end position="221"/>
    </location>
    <ligand>
        <name>substrate</name>
    </ligand>
</feature>
<organism evidence="11 12">
    <name type="scientific">Tepidimonas thermarum</name>
    <dbReference type="NCBI Taxonomy" id="335431"/>
    <lineage>
        <taxon>Bacteria</taxon>
        <taxon>Pseudomonadati</taxon>
        <taxon>Pseudomonadota</taxon>
        <taxon>Betaproteobacteria</taxon>
        <taxon>Burkholderiales</taxon>
        <taxon>Tepidimonas</taxon>
    </lineage>
</organism>
<feature type="binding site" evidence="9">
    <location>
        <position position="66"/>
    </location>
    <ligand>
        <name>substrate</name>
    </ligand>
</feature>